<organism evidence="4 5">
    <name type="scientific">Auricularia subglabra (strain TFB-10046 / SS5)</name>
    <name type="common">White-rot fungus</name>
    <name type="synonym">Auricularia delicata (strain TFB10046)</name>
    <dbReference type="NCBI Taxonomy" id="717982"/>
    <lineage>
        <taxon>Eukaryota</taxon>
        <taxon>Fungi</taxon>
        <taxon>Dikarya</taxon>
        <taxon>Basidiomycota</taxon>
        <taxon>Agaricomycotina</taxon>
        <taxon>Agaricomycetes</taxon>
        <taxon>Auriculariales</taxon>
        <taxon>Auriculariaceae</taxon>
        <taxon>Auricularia</taxon>
    </lineage>
</organism>
<keyword evidence="5" id="KW-1185">Reference proteome</keyword>
<dbReference type="Proteomes" id="UP000006514">
    <property type="component" value="Unassembled WGS sequence"/>
</dbReference>
<dbReference type="OrthoDB" id="2689792at2759"/>
<reference evidence="5" key="1">
    <citation type="journal article" date="2012" name="Science">
        <title>The Paleozoic origin of enzymatic lignin decomposition reconstructed from 31 fungal genomes.</title>
        <authorList>
            <person name="Floudas D."/>
            <person name="Binder M."/>
            <person name="Riley R."/>
            <person name="Barry K."/>
            <person name="Blanchette R.A."/>
            <person name="Henrissat B."/>
            <person name="Martinez A.T."/>
            <person name="Otillar R."/>
            <person name="Spatafora J.W."/>
            <person name="Yadav J.S."/>
            <person name="Aerts A."/>
            <person name="Benoit I."/>
            <person name="Boyd A."/>
            <person name="Carlson A."/>
            <person name="Copeland A."/>
            <person name="Coutinho P.M."/>
            <person name="de Vries R.P."/>
            <person name="Ferreira P."/>
            <person name="Findley K."/>
            <person name="Foster B."/>
            <person name="Gaskell J."/>
            <person name="Glotzer D."/>
            <person name="Gorecki P."/>
            <person name="Heitman J."/>
            <person name="Hesse C."/>
            <person name="Hori C."/>
            <person name="Igarashi K."/>
            <person name="Jurgens J.A."/>
            <person name="Kallen N."/>
            <person name="Kersten P."/>
            <person name="Kohler A."/>
            <person name="Kuees U."/>
            <person name="Kumar T.K.A."/>
            <person name="Kuo A."/>
            <person name="LaButti K."/>
            <person name="Larrondo L.F."/>
            <person name="Lindquist E."/>
            <person name="Ling A."/>
            <person name="Lombard V."/>
            <person name="Lucas S."/>
            <person name="Lundell T."/>
            <person name="Martin R."/>
            <person name="McLaughlin D.J."/>
            <person name="Morgenstern I."/>
            <person name="Morin E."/>
            <person name="Murat C."/>
            <person name="Nagy L.G."/>
            <person name="Nolan M."/>
            <person name="Ohm R.A."/>
            <person name="Patyshakuliyeva A."/>
            <person name="Rokas A."/>
            <person name="Ruiz-Duenas F.J."/>
            <person name="Sabat G."/>
            <person name="Salamov A."/>
            <person name="Samejima M."/>
            <person name="Schmutz J."/>
            <person name="Slot J.C."/>
            <person name="St John F."/>
            <person name="Stenlid J."/>
            <person name="Sun H."/>
            <person name="Sun S."/>
            <person name="Syed K."/>
            <person name="Tsang A."/>
            <person name="Wiebenga A."/>
            <person name="Young D."/>
            <person name="Pisabarro A."/>
            <person name="Eastwood D.C."/>
            <person name="Martin F."/>
            <person name="Cullen D."/>
            <person name="Grigoriev I.V."/>
            <person name="Hibbett D.S."/>
        </authorList>
    </citation>
    <scope>NUCLEOTIDE SEQUENCE [LARGE SCALE GENOMIC DNA]</scope>
    <source>
        <strain evidence="5">TFB10046</strain>
    </source>
</reference>
<feature type="compositionally biased region" description="Polar residues" evidence="3">
    <location>
        <begin position="51"/>
        <end position="65"/>
    </location>
</feature>
<proteinExistence type="predicted"/>
<keyword evidence="1" id="KW-0547">Nucleotide-binding</keyword>
<dbReference type="KEGG" id="adl:AURDEDRAFT_40421"/>
<dbReference type="Gene3D" id="2.60.34.10">
    <property type="entry name" value="Substrate Binding Domain Of DNAk, Chain A, domain 1"/>
    <property type="match status" value="1"/>
</dbReference>
<dbReference type="GO" id="GO:0140662">
    <property type="term" value="F:ATP-dependent protein folding chaperone"/>
    <property type="evidence" value="ECO:0007669"/>
    <property type="project" value="InterPro"/>
</dbReference>
<accession>J0WQ53</accession>
<evidence type="ECO:0000256" key="1">
    <source>
        <dbReference type="ARBA" id="ARBA00022741"/>
    </source>
</evidence>
<dbReference type="EMBL" id="JH688028">
    <property type="protein sequence ID" value="EJD33989.1"/>
    <property type="molecule type" value="Genomic_DNA"/>
</dbReference>
<dbReference type="GO" id="GO:0005524">
    <property type="term" value="F:ATP binding"/>
    <property type="evidence" value="ECO:0007669"/>
    <property type="project" value="UniProtKB-KW"/>
</dbReference>
<dbReference type="Pfam" id="PF00012">
    <property type="entry name" value="HSP70"/>
    <property type="match status" value="1"/>
</dbReference>
<protein>
    <submittedName>
        <fullName evidence="4">Uncharacterized protein</fullName>
    </submittedName>
</protein>
<keyword evidence="2" id="KW-0067">ATP-binding</keyword>
<evidence type="ECO:0000313" key="4">
    <source>
        <dbReference type="EMBL" id="EJD33989.1"/>
    </source>
</evidence>
<feature type="non-terminal residue" evidence="4">
    <location>
        <position position="1"/>
    </location>
</feature>
<evidence type="ECO:0000256" key="2">
    <source>
        <dbReference type="ARBA" id="ARBA00022840"/>
    </source>
</evidence>
<feature type="non-terminal residue" evidence="4">
    <location>
        <position position="84"/>
    </location>
</feature>
<dbReference type="InParanoid" id="J0WQ53"/>
<evidence type="ECO:0000313" key="5">
    <source>
        <dbReference type="Proteomes" id="UP000006514"/>
    </source>
</evidence>
<dbReference type="SUPFAM" id="SSF100920">
    <property type="entry name" value="Heat shock protein 70kD (HSP70), peptide-binding domain"/>
    <property type="match status" value="1"/>
</dbReference>
<dbReference type="InterPro" id="IPR029047">
    <property type="entry name" value="HSP70_peptide-bd_sf"/>
</dbReference>
<evidence type="ECO:0000256" key="3">
    <source>
        <dbReference type="SAM" id="MobiDB-lite"/>
    </source>
</evidence>
<name>J0WQ53_AURST</name>
<sequence>EDKGERTKDNNIHAKFSISTVRLAPQRGRRRRRRNRDVDANGILNVAAANKTASPSNSNHITNANDEGRLSQEAIGGMVAEEYR</sequence>
<feature type="region of interest" description="Disordered" evidence="3">
    <location>
        <begin position="51"/>
        <end position="70"/>
    </location>
</feature>
<gene>
    <name evidence="4" type="ORF">AURDEDRAFT_40421</name>
</gene>
<dbReference type="eggNOG" id="KOG0101">
    <property type="taxonomic scope" value="Eukaryota"/>
</dbReference>
<dbReference type="AlphaFoldDB" id="J0WQ53"/>
<dbReference type="InterPro" id="IPR013126">
    <property type="entry name" value="Hsp_70_fam"/>
</dbReference>